<comment type="similarity">
    <text evidence="1">Belongs to the ATP-dependent AMP-binding enzyme family.</text>
</comment>
<evidence type="ECO:0000256" key="7">
    <source>
        <dbReference type="ARBA" id="ARBA00026121"/>
    </source>
</evidence>
<keyword evidence="8" id="KW-1133">Transmembrane helix</keyword>
<dbReference type="PANTHER" id="PTHR43272:SF83">
    <property type="entry name" value="ACYL-COA SYNTHETASE LONG-CHAIN, ISOFORM J"/>
    <property type="match status" value="1"/>
</dbReference>
<dbReference type="SUPFAM" id="SSF56801">
    <property type="entry name" value="Acetyl-CoA synthetase-like"/>
    <property type="match status" value="1"/>
</dbReference>
<dbReference type="GO" id="GO:0035336">
    <property type="term" value="P:long-chain fatty-acyl-CoA metabolic process"/>
    <property type="evidence" value="ECO:0007669"/>
    <property type="project" value="TreeGrafter"/>
</dbReference>
<keyword evidence="8" id="KW-0812">Transmembrane</keyword>
<organism evidence="10 11">
    <name type="scientific">Actinia tenebrosa</name>
    <name type="common">Australian red waratah sea anemone</name>
    <dbReference type="NCBI Taxonomy" id="6105"/>
    <lineage>
        <taxon>Eukaryota</taxon>
        <taxon>Metazoa</taxon>
        <taxon>Cnidaria</taxon>
        <taxon>Anthozoa</taxon>
        <taxon>Hexacorallia</taxon>
        <taxon>Actiniaria</taxon>
        <taxon>Actiniidae</taxon>
        <taxon>Actinia</taxon>
    </lineage>
</organism>
<keyword evidence="5" id="KW-0067">ATP-binding</keyword>
<protein>
    <recommendedName>
        <fullName evidence="7">long-chain-fatty-acid--CoA ligase</fullName>
        <ecNumber evidence="7">6.2.1.3</ecNumber>
    </recommendedName>
</protein>
<evidence type="ECO:0000256" key="5">
    <source>
        <dbReference type="ARBA" id="ARBA00022840"/>
    </source>
</evidence>
<reference evidence="11" key="1">
    <citation type="submission" date="2025-08" db="UniProtKB">
        <authorList>
            <consortium name="RefSeq"/>
        </authorList>
    </citation>
    <scope>IDENTIFICATION</scope>
    <source>
        <tissue evidence="11">Tentacle</tissue>
    </source>
</reference>
<dbReference type="GeneID" id="116300300"/>
<keyword evidence="8" id="KW-0472">Membrane</keyword>
<evidence type="ECO:0000313" key="11">
    <source>
        <dbReference type="RefSeq" id="XP_031564996.1"/>
    </source>
</evidence>
<comment type="catalytic activity">
    <reaction evidence="6">
        <text>a long-chain fatty acid + ATP + CoA = a long-chain fatty acyl-CoA + AMP + diphosphate</text>
        <dbReference type="Rhea" id="RHEA:15421"/>
        <dbReference type="ChEBI" id="CHEBI:30616"/>
        <dbReference type="ChEBI" id="CHEBI:33019"/>
        <dbReference type="ChEBI" id="CHEBI:57287"/>
        <dbReference type="ChEBI" id="CHEBI:57560"/>
        <dbReference type="ChEBI" id="CHEBI:83139"/>
        <dbReference type="ChEBI" id="CHEBI:456215"/>
        <dbReference type="EC" id="6.2.1.3"/>
    </reaction>
    <physiologicalReaction direction="left-to-right" evidence="6">
        <dbReference type="Rhea" id="RHEA:15422"/>
    </physiologicalReaction>
</comment>
<evidence type="ECO:0000256" key="6">
    <source>
        <dbReference type="ARBA" id="ARBA00024484"/>
    </source>
</evidence>
<keyword evidence="4" id="KW-0443">Lipid metabolism</keyword>
<dbReference type="InParanoid" id="A0A6P8IC32"/>
<accession>A0A6P8IC32</accession>
<dbReference type="Gene3D" id="3.40.50.12780">
    <property type="entry name" value="N-terminal domain of ligase-like"/>
    <property type="match status" value="1"/>
</dbReference>
<feature type="transmembrane region" description="Helical" evidence="8">
    <location>
        <begin position="12"/>
        <end position="32"/>
    </location>
</feature>
<evidence type="ECO:0000313" key="10">
    <source>
        <dbReference type="Proteomes" id="UP000515163"/>
    </source>
</evidence>
<dbReference type="Proteomes" id="UP000515163">
    <property type="component" value="Unplaced"/>
</dbReference>
<evidence type="ECO:0000256" key="4">
    <source>
        <dbReference type="ARBA" id="ARBA00022832"/>
    </source>
</evidence>
<dbReference type="GO" id="GO:0005886">
    <property type="term" value="C:plasma membrane"/>
    <property type="evidence" value="ECO:0007669"/>
    <property type="project" value="TreeGrafter"/>
</dbReference>
<sequence>MERSLVENVFLFSLNIAGWFWGVVSFLPWYYLTGRQHQVRRQKIQGKPTSLVPGAPYRDVEHFDALVTTLYKGITTMDQLFRRAVQLYAFRKCLGTREILREIDEKQINGRVFKKQIRGEYNWFTFAQVDSRARNLGNGLTALGQQRKQNIVIFAETRAEWMMALQCCFANSFPVVTIYATLGDEAVAHGINETEVKFVIADAELLPKLAAVAHKLTNLDYIVYIGELSKNATLDFPKNIKMISMTDVEELGSRTENIIQSKVSPRPEDTAVIMYTSGSTGLPKGVIITHANLLAATAAMGSRVEPPITEKDVYVGYLPLAHVLELVAENAILAHGACIGYSTPLTLSDQSSKIKKGSKGDLTVLRPTLMAAVPVIMDRIRQNVMEKVKEGPRLLQLFFTFAYNYKLAQIKRGYDAPLLNRFIFGKIRNLLGGRVRQMLSGGAPLSQDTQYFMNVCFCCPVGQGYGLTETCGGATICHTWDMTTGRVGPPIASSEIKLISWEEGGYTIRDKPYPRGEIVIGGPNVTLGYYKNPQKTSEDFEIDRNGQRWFHTGDIGEFHSDGCLQIIDRKKDLVKLQAGEYVSLGKVEAALAQSQYVENVCVYAESSETYAICLVVPRPKQLKQLATSLNVSSEDWNVLCSNEALTKAVLQDLQIVGTAAKLQKFEIPQKVTLVTEQWTPESELVTAALKLKRKNITSFYHDVLQAMYH</sequence>
<evidence type="ECO:0000256" key="8">
    <source>
        <dbReference type="SAM" id="Phobius"/>
    </source>
</evidence>
<dbReference type="EC" id="6.2.1.3" evidence="7"/>
<dbReference type="GO" id="GO:0004467">
    <property type="term" value="F:long-chain fatty acid-CoA ligase activity"/>
    <property type="evidence" value="ECO:0007669"/>
    <property type="project" value="UniProtKB-EC"/>
</dbReference>
<dbReference type="Gene3D" id="3.30.300.30">
    <property type="match status" value="1"/>
</dbReference>
<evidence type="ECO:0000256" key="3">
    <source>
        <dbReference type="ARBA" id="ARBA00022741"/>
    </source>
</evidence>
<feature type="domain" description="AMP-dependent synthetase/ligase" evidence="9">
    <location>
        <begin position="117"/>
        <end position="530"/>
    </location>
</feature>
<dbReference type="GO" id="GO:0005524">
    <property type="term" value="F:ATP binding"/>
    <property type="evidence" value="ECO:0007669"/>
    <property type="project" value="UniProtKB-KW"/>
</dbReference>
<evidence type="ECO:0000259" key="9">
    <source>
        <dbReference type="Pfam" id="PF00501"/>
    </source>
</evidence>
<dbReference type="InterPro" id="IPR000873">
    <property type="entry name" value="AMP-dep_synth/lig_dom"/>
</dbReference>
<dbReference type="InterPro" id="IPR020845">
    <property type="entry name" value="AMP-binding_CS"/>
</dbReference>
<evidence type="ECO:0000256" key="1">
    <source>
        <dbReference type="ARBA" id="ARBA00006432"/>
    </source>
</evidence>
<evidence type="ECO:0000256" key="2">
    <source>
        <dbReference type="ARBA" id="ARBA00022598"/>
    </source>
</evidence>
<dbReference type="GO" id="GO:0005783">
    <property type="term" value="C:endoplasmic reticulum"/>
    <property type="evidence" value="ECO:0007669"/>
    <property type="project" value="TreeGrafter"/>
</dbReference>
<name>A0A6P8IC32_ACTTE</name>
<dbReference type="OrthoDB" id="6017841at2759"/>
<dbReference type="PANTHER" id="PTHR43272">
    <property type="entry name" value="LONG-CHAIN-FATTY-ACID--COA LIGASE"/>
    <property type="match status" value="1"/>
</dbReference>
<dbReference type="InterPro" id="IPR045851">
    <property type="entry name" value="AMP-bd_C_sf"/>
</dbReference>
<dbReference type="RefSeq" id="XP_031564996.1">
    <property type="nucleotide sequence ID" value="XM_031709136.1"/>
</dbReference>
<keyword evidence="4" id="KW-0276">Fatty acid metabolism</keyword>
<dbReference type="GO" id="GO:0030182">
    <property type="term" value="P:neuron differentiation"/>
    <property type="evidence" value="ECO:0007669"/>
    <property type="project" value="TreeGrafter"/>
</dbReference>
<keyword evidence="2" id="KW-0436">Ligase</keyword>
<dbReference type="CDD" id="cd17639">
    <property type="entry name" value="LC_FACS_euk1"/>
    <property type="match status" value="1"/>
</dbReference>
<dbReference type="AlphaFoldDB" id="A0A6P8IC32"/>
<dbReference type="GO" id="GO:0005811">
    <property type="term" value="C:lipid droplet"/>
    <property type="evidence" value="ECO:0007669"/>
    <property type="project" value="TreeGrafter"/>
</dbReference>
<dbReference type="KEGG" id="aten:116300300"/>
<dbReference type="InterPro" id="IPR042099">
    <property type="entry name" value="ANL_N_sf"/>
</dbReference>
<gene>
    <name evidence="11" type="primary">LOC116300300</name>
</gene>
<keyword evidence="10" id="KW-1185">Reference proteome</keyword>
<proteinExistence type="inferred from homology"/>
<dbReference type="FunCoup" id="A0A6P8IC32">
    <property type="interactions" value="2270"/>
</dbReference>
<dbReference type="Pfam" id="PF00501">
    <property type="entry name" value="AMP-binding"/>
    <property type="match status" value="1"/>
</dbReference>
<dbReference type="PROSITE" id="PS00455">
    <property type="entry name" value="AMP_BINDING"/>
    <property type="match status" value="1"/>
</dbReference>
<keyword evidence="3" id="KW-0547">Nucleotide-binding</keyword>